<protein>
    <submittedName>
        <fullName evidence="2">Uncharacterized protein</fullName>
    </submittedName>
</protein>
<dbReference type="EMBL" id="CP051151">
    <property type="protein sequence ID" value="QLY40409.1"/>
    <property type="molecule type" value="Genomic_DNA"/>
</dbReference>
<dbReference type="KEGG" id="tbk:HF295_05915"/>
<reference evidence="2 3" key="1">
    <citation type="submission" date="2020-04" db="EMBL/GenBank/DDBJ databases">
        <authorList>
            <person name="Zheng R.K."/>
            <person name="Sun C.M."/>
        </authorList>
    </citation>
    <scope>NUCLEOTIDE SEQUENCE [LARGE SCALE GENOMIC DNA]</scope>
    <source>
        <strain evidence="3">zrk29</strain>
    </source>
</reference>
<organism evidence="2 3">
    <name type="scientific">Hujiaoplasma nucleasis</name>
    <dbReference type="NCBI Taxonomy" id="2725268"/>
    <lineage>
        <taxon>Bacteria</taxon>
        <taxon>Bacillati</taxon>
        <taxon>Mycoplasmatota</taxon>
        <taxon>Mollicutes</taxon>
        <taxon>Candidatus Izemoplasmatales</taxon>
        <taxon>Hujiaoplasmataceae</taxon>
        <taxon>Hujiaoplasma</taxon>
    </lineage>
</organism>
<feature type="coiled-coil region" evidence="1">
    <location>
        <begin position="103"/>
        <end position="139"/>
    </location>
</feature>
<accession>A0A7L6N776</accession>
<evidence type="ECO:0000313" key="3">
    <source>
        <dbReference type="Proteomes" id="UP000512167"/>
    </source>
</evidence>
<dbReference type="RefSeq" id="WP_312031244.1">
    <property type="nucleotide sequence ID" value="NZ_CP051151.1"/>
</dbReference>
<dbReference type="Proteomes" id="UP000512167">
    <property type="component" value="Chromosome"/>
</dbReference>
<proteinExistence type="predicted"/>
<name>A0A7L6N776_9MOLU</name>
<keyword evidence="3" id="KW-1185">Reference proteome</keyword>
<dbReference type="AlphaFoldDB" id="A0A7L6N776"/>
<evidence type="ECO:0000313" key="2">
    <source>
        <dbReference type="EMBL" id="QLY40409.1"/>
    </source>
</evidence>
<sequence>MNERLKEYQSWYLENKDFYDHLESHNSILYTRFKPVYEVLLFLFQEYKDQDSLDDDIDKIIQVGLEYLYQQFFTCNIYLEKFFNHDFHHFMHYDTLINYLLFIEDLRYELAEQKIQFDEEEMENLLEELEEIITEKKDIPDNYNVYIDSRLLDVIQEKQYEFHSIIDIFVDIALTLGLDLDEEEDEIVIGKEI</sequence>
<evidence type="ECO:0000256" key="1">
    <source>
        <dbReference type="SAM" id="Coils"/>
    </source>
</evidence>
<gene>
    <name evidence="2" type="ORF">HF295_05915</name>
</gene>
<keyword evidence="1" id="KW-0175">Coiled coil</keyword>